<evidence type="ECO:0000313" key="2">
    <source>
        <dbReference type="EMBL" id="SFU28545.1"/>
    </source>
</evidence>
<name>A0A1I7EXC8_9FIRM</name>
<dbReference type="AlphaFoldDB" id="A0A1I7EXC8"/>
<gene>
    <name evidence="2" type="ORF">SAMN05216508_10177</name>
</gene>
<proteinExistence type="predicted"/>
<sequence length="228" mass="25761">MSKYVLTFSKSGLIRFTSHLDMLRLFKRGFRRAGIELKYSQGFNPHPRMGFAQPLSLGYLAEAELLEFETTREYTKDEIISSMKPTLAQGIAIHGVGIAEGKKSLAALVDSATYTVTFPVSVFRKDFRQVTADYLAQKEIIVLKHSKKSGETKQMNIREKVRSLEAEAGGNHQLVLKMLLDQGSHSNLNPEPVIRTFLEFAQLDVPRCEILVCRNGLHFGVDDPVRWM</sequence>
<dbReference type="STRING" id="155865.SAMN05216515_10278"/>
<dbReference type="Pfam" id="PF10105">
    <property type="entry name" value="DUF2344"/>
    <property type="match status" value="1"/>
</dbReference>
<dbReference type="OrthoDB" id="9780488at2"/>
<organism evidence="2 3">
    <name type="scientific">Eubacterium pyruvativorans</name>
    <dbReference type="NCBI Taxonomy" id="155865"/>
    <lineage>
        <taxon>Bacteria</taxon>
        <taxon>Bacillati</taxon>
        <taxon>Bacillota</taxon>
        <taxon>Clostridia</taxon>
        <taxon>Eubacteriales</taxon>
        <taxon>Eubacteriaceae</taxon>
        <taxon>Eubacterium</taxon>
    </lineage>
</organism>
<feature type="domain" description="DUF2344" evidence="1">
    <location>
        <begin position="3"/>
        <end position="190"/>
    </location>
</feature>
<evidence type="ECO:0000259" key="1">
    <source>
        <dbReference type="Pfam" id="PF10105"/>
    </source>
</evidence>
<dbReference type="InterPro" id="IPR018768">
    <property type="entry name" value="DUF2344"/>
</dbReference>
<accession>A0A1I7EXC8</accession>
<protein>
    <submittedName>
        <fullName evidence="2">Radical SAM-linked protein</fullName>
    </submittedName>
</protein>
<dbReference type="Proteomes" id="UP000198817">
    <property type="component" value="Unassembled WGS sequence"/>
</dbReference>
<keyword evidence="3" id="KW-1185">Reference proteome</keyword>
<dbReference type="NCBIfam" id="TIGR03936">
    <property type="entry name" value="sam_1_link_chp"/>
    <property type="match status" value="1"/>
</dbReference>
<reference evidence="2 3" key="1">
    <citation type="submission" date="2016-10" db="EMBL/GenBank/DDBJ databases">
        <authorList>
            <person name="de Groot N.N."/>
        </authorList>
    </citation>
    <scope>NUCLEOTIDE SEQUENCE [LARGE SCALE GENOMIC DNA]</scope>
    <source>
        <strain evidence="2 3">KHGC13</strain>
    </source>
</reference>
<dbReference type="RefSeq" id="WP_090469142.1">
    <property type="nucleotide sequence ID" value="NZ_FOWF01000002.1"/>
</dbReference>
<evidence type="ECO:0000313" key="3">
    <source>
        <dbReference type="Proteomes" id="UP000198817"/>
    </source>
</evidence>
<dbReference type="EMBL" id="FPBT01000001">
    <property type="protein sequence ID" value="SFU28545.1"/>
    <property type="molecule type" value="Genomic_DNA"/>
</dbReference>